<reference evidence="2 3" key="1">
    <citation type="journal article" date="2007" name="DNA Res.">
        <title>Complete genomic structure of the bloom-forming toxic cyanobacterium Microcystis aeruginosa NIES-843.</title>
        <authorList>
            <person name="Kaneko T."/>
            <person name="Nakajima N."/>
            <person name="Okamoto S."/>
            <person name="Suzuki I."/>
            <person name="Tanabe Y."/>
            <person name="Tamaoki M."/>
            <person name="Nakamura Y."/>
            <person name="Kasai F."/>
            <person name="Watanabe A."/>
            <person name="Kawashima K."/>
            <person name="Kishida Y."/>
            <person name="Ono A."/>
            <person name="Shimizu Y."/>
            <person name="Takahashi C."/>
            <person name="Minami C."/>
            <person name="Fujishiro T."/>
            <person name="Kohara M."/>
            <person name="Katoh M."/>
            <person name="Nakazaki N."/>
            <person name="Nakayama S."/>
            <person name="Yamada M."/>
            <person name="Tabata S."/>
            <person name="Watanabe M.M."/>
        </authorList>
    </citation>
    <scope>NUCLEOTIDE SEQUENCE [LARGE SCALE GENOMIC DNA]</scope>
    <source>
        <strain evidence="3">NIES-843 / IAM M-247</strain>
    </source>
</reference>
<evidence type="ECO:0000256" key="1">
    <source>
        <dbReference type="SAM" id="MobiDB-lite"/>
    </source>
</evidence>
<feature type="compositionally biased region" description="Basic and acidic residues" evidence="1">
    <location>
        <begin position="73"/>
        <end position="82"/>
    </location>
</feature>
<keyword evidence="3" id="KW-1185">Reference proteome</keyword>
<sequence length="89" mass="10306">MKCLLVKTFRTILRIFYQYRPRFHTETRRAKNSDPYLFPSRGRKSLVLGNRQEGAPELGKWEEGSRGGGRKKLTADGCERGESWPFTIA</sequence>
<accession>B0JWU4</accession>
<dbReference type="EnsemblBacteria" id="BAG04831">
    <property type="protein sequence ID" value="BAG04831"/>
    <property type="gene ID" value="MAE_50090"/>
</dbReference>
<evidence type="ECO:0000313" key="2">
    <source>
        <dbReference type="EMBL" id="BAG04831.1"/>
    </source>
</evidence>
<feature type="region of interest" description="Disordered" evidence="1">
    <location>
        <begin position="49"/>
        <end position="89"/>
    </location>
</feature>
<dbReference type="Proteomes" id="UP000001510">
    <property type="component" value="Chromosome"/>
</dbReference>
<dbReference type="HOGENOM" id="CLU_2451279_0_0_3"/>
<dbReference type="KEGG" id="mar:MAE_50090"/>
<name>B0JWU4_MICAN</name>
<dbReference type="PaxDb" id="449447-MAE_50090"/>
<gene>
    <name evidence="2" type="ordered locus">MAE_50090</name>
</gene>
<evidence type="ECO:0000313" key="3">
    <source>
        <dbReference type="Proteomes" id="UP000001510"/>
    </source>
</evidence>
<dbReference type="AlphaFoldDB" id="B0JWU4"/>
<protein>
    <submittedName>
        <fullName evidence="2">Uncharacterized protein</fullName>
    </submittedName>
</protein>
<dbReference type="EMBL" id="AP009552">
    <property type="protein sequence ID" value="BAG04831.1"/>
    <property type="molecule type" value="Genomic_DNA"/>
</dbReference>
<proteinExistence type="predicted"/>
<organism evidence="2 3">
    <name type="scientific">Microcystis aeruginosa (strain NIES-843 / IAM M-2473)</name>
    <dbReference type="NCBI Taxonomy" id="449447"/>
    <lineage>
        <taxon>Bacteria</taxon>
        <taxon>Bacillati</taxon>
        <taxon>Cyanobacteriota</taxon>
        <taxon>Cyanophyceae</taxon>
        <taxon>Oscillatoriophycideae</taxon>
        <taxon>Chroococcales</taxon>
        <taxon>Microcystaceae</taxon>
        <taxon>Microcystis</taxon>
    </lineage>
</organism>
<dbReference type="STRING" id="449447.MAE_50090"/>